<dbReference type="SUPFAM" id="SSF49785">
    <property type="entry name" value="Galactose-binding domain-like"/>
    <property type="match status" value="1"/>
</dbReference>
<proteinExistence type="predicted"/>
<dbReference type="EMBL" id="BAABAT010000028">
    <property type="protein sequence ID" value="GAA4257561.1"/>
    <property type="molecule type" value="Genomic_DNA"/>
</dbReference>
<reference evidence="2" key="1">
    <citation type="journal article" date="2019" name="Int. J. Syst. Evol. Microbiol.">
        <title>The Global Catalogue of Microorganisms (GCM) 10K type strain sequencing project: providing services to taxonomists for standard genome sequencing and annotation.</title>
        <authorList>
            <consortium name="The Broad Institute Genomics Platform"/>
            <consortium name="The Broad Institute Genome Sequencing Center for Infectious Disease"/>
            <person name="Wu L."/>
            <person name="Ma J."/>
        </authorList>
    </citation>
    <scope>NUCLEOTIDE SEQUENCE [LARGE SCALE GENOMIC DNA]</scope>
    <source>
        <strain evidence="2">JCM 17441</strain>
    </source>
</reference>
<organism evidence="1 2">
    <name type="scientific">Dactylosporangium darangshiense</name>
    <dbReference type="NCBI Taxonomy" id="579108"/>
    <lineage>
        <taxon>Bacteria</taxon>
        <taxon>Bacillati</taxon>
        <taxon>Actinomycetota</taxon>
        <taxon>Actinomycetes</taxon>
        <taxon>Micromonosporales</taxon>
        <taxon>Micromonosporaceae</taxon>
        <taxon>Dactylosporangium</taxon>
    </lineage>
</organism>
<evidence type="ECO:0000313" key="2">
    <source>
        <dbReference type="Proteomes" id="UP001500620"/>
    </source>
</evidence>
<evidence type="ECO:0008006" key="3">
    <source>
        <dbReference type="Google" id="ProtNLM"/>
    </source>
</evidence>
<dbReference type="RefSeq" id="WP_345134542.1">
    <property type="nucleotide sequence ID" value="NZ_BAABAT010000028.1"/>
</dbReference>
<comment type="caution">
    <text evidence="1">The sequence shown here is derived from an EMBL/GenBank/DDBJ whole genome shotgun (WGS) entry which is preliminary data.</text>
</comment>
<dbReference type="CDD" id="cd04081">
    <property type="entry name" value="CBM35_galactosidase-like"/>
    <property type="match status" value="1"/>
</dbReference>
<name>A0ABP8DJE2_9ACTN</name>
<dbReference type="InterPro" id="IPR008979">
    <property type="entry name" value="Galactose-bd-like_sf"/>
</dbReference>
<sequence>MNRRWLGWAALGLAVAATVAFVPPLLLPGEGGSAGLSPAPPSPSAFWVSLHAADEANLRSGARAIDCASCDGGRRVGYIGGPNTLAIRVAGVPTAGERTLLIVYETQDPRTLKVAVGDGPVHALSLAGAGDYLIPARTSLTVFVPAGTSWIRFFNDAGDAPDINRIELR</sequence>
<accession>A0ABP8DJE2</accession>
<dbReference type="Gene3D" id="2.60.120.260">
    <property type="entry name" value="Galactose-binding domain-like"/>
    <property type="match status" value="1"/>
</dbReference>
<evidence type="ECO:0000313" key="1">
    <source>
        <dbReference type="EMBL" id="GAA4257561.1"/>
    </source>
</evidence>
<dbReference type="Proteomes" id="UP001500620">
    <property type="component" value="Unassembled WGS sequence"/>
</dbReference>
<protein>
    <recommendedName>
        <fullName evidence="3">CBM6 domain-containing protein</fullName>
    </recommendedName>
</protein>
<gene>
    <name evidence="1" type="ORF">GCM10022255_074820</name>
</gene>
<keyword evidence="2" id="KW-1185">Reference proteome</keyword>